<sequence length="390" mass="44231">MAEALDQGASIFQKLAMYDYRIGERYWVDVTHIVNPYSFYVRPVVFREDLEYLQETCDHFDPGMLQEGKIIIYKSEFLDLYVRGSILKVIKEDGDIKCDIKAIDYGSEDNTVPLWRMRHPKHEIAIPPLAAHCVLADCKSLDPGTWAEETIEAMKSYVGNERARMTVKGRTGDQLVVELVNSCPNDIATMLTLTGYTAMGSSAEMPGGNRANPPFDGRYFGCKLVKVGDVLHVRCQTGKDLSGFYVAEVGDFNQYLSDRNDFTDYCIYQKTPRANELVIGRGVGYKSQCMTKFERSVVREVICPTKVVVQQIDWGDTYEVHINQLKLVKPMIFGQTTAVALYCRISKEQEDEIEPTAFLYPGVEFLITIRQVGENFNTPHIVDISELLTK</sequence>
<name>A0A921ZQJ9_MANSE</name>
<evidence type="ECO:0000259" key="1">
    <source>
        <dbReference type="Pfam" id="PF00567"/>
    </source>
</evidence>
<dbReference type="EMBL" id="JH668765">
    <property type="protein sequence ID" value="KAG6461636.1"/>
    <property type="molecule type" value="Genomic_DNA"/>
</dbReference>
<evidence type="ECO:0000313" key="2">
    <source>
        <dbReference type="EMBL" id="KAG6461636.1"/>
    </source>
</evidence>
<protein>
    <recommendedName>
        <fullName evidence="1">Tudor domain-containing protein</fullName>
    </recommendedName>
</protein>
<comment type="caution">
    <text evidence="2">The sequence shown here is derived from an EMBL/GenBank/DDBJ whole genome shotgun (WGS) entry which is preliminary data.</text>
</comment>
<reference evidence="2" key="2">
    <citation type="submission" date="2020-12" db="EMBL/GenBank/DDBJ databases">
        <authorList>
            <person name="Kanost M."/>
        </authorList>
    </citation>
    <scope>NUCLEOTIDE SEQUENCE</scope>
</reference>
<dbReference type="AlphaFoldDB" id="A0A921ZQJ9"/>
<dbReference type="Pfam" id="PF00567">
    <property type="entry name" value="TUDOR"/>
    <property type="match status" value="1"/>
</dbReference>
<dbReference type="Proteomes" id="UP000791440">
    <property type="component" value="Unassembled WGS sequence"/>
</dbReference>
<dbReference type="InterPro" id="IPR002999">
    <property type="entry name" value="Tudor"/>
</dbReference>
<dbReference type="PANTHER" id="PTHR16442">
    <property type="entry name" value="RING FINGER PROTEIN 17"/>
    <property type="match status" value="1"/>
</dbReference>
<organism evidence="2 3">
    <name type="scientific">Manduca sexta</name>
    <name type="common">Tobacco hawkmoth</name>
    <name type="synonym">Tobacco hornworm</name>
    <dbReference type="NCBI Taxonomy" id="7130"/>
    <lineage>
        <taxon>Eukaryota</taxon>
        <taxon>Metazoa</taxon>
        <taxon>Ecdysozoa</taxon>
        <taxon>Arthropoda</taxon>
        <taxon>Hexapoda</taxon>
        <taxon>Insecta</taxon>
        <taxon>Pterygota</taxon>
        <taxon>Neoptera</taxon>
        <taxon>Endopterygota</taxon>
        <taxon>Lepidoptera</taxon>
        <taxon>Glossata</taxon>
        <taxon>Ditrysia</taxon>
        <taxon>Bombycoidea</taxon>
        <taxon>Sphingidae</taxon>
        <taxon>Sphinginae</taxon>
        <taxon>Sphingini</taxon>
        <taxon>Manduca</taxon>
    </lineage>
</organism>
<feature type="domain" description="Tudor" evidence="1">
    <location>
        <begin position="28"/>
        <end position="136"/>
    </location>
</feature>
<dbReference type="Gene3D" id="2.40.50.90">
    <property type="match status" value="1"/>
</dbReference>
<dbReference type="PANTHER" id="PTHR16442:SF1">
    <property type="entry name" value="RING FINGER PROTEIN 17"/>
    <property type="match status" value="1"/>
</dbReference>
<dbReference type="Gene3D" id="2.30.30.140">
    <property type="match status" value="1"/>
</dbReference>
<gene>
    <name evidence="2" type="ORF">O3G_MSEX012763</name>
</gene>
<accession>A0A921ZQJ9</accession>
<reference evidence="2" key="1">
    <citation type="journal article" date="2016" name="Insect Biochem. Mol. Biol.">
        <title>Multifaceted biological insights from a draft genome sequence of the tobacco hornworm moth, Manduca sexta.</title>
        <authorList>
            <person name="Kanost M.R."/>
            <person name="Arrese E.L."/>
            <person name="Cao X."/>
            <person name="Chen Y.R."/>
            <person name="Chellapilla S."/>
            <person name="Goldsmith M.R."/>
            <person name="Grosse-Wilde E."/>
            <person name="Heckel D.G."/>
            <person name="Herndon N."/>
            <person name="Jiang H."/>
            <person name="Papanicolaou A."/>
            <person name="Qu J."/>
            <person name="Soulages J.L."/>
            <person name="Vogel H."/>
            <person name="Walters J."/>
            <person name="Waterhouse R.M."/>
            <person name="Ahn S.J."/>
            <person name="Almeida F.C."/>
            <person name="An C."/>
            <person name="Aqrawi P."/>
            <person name="Bretschneider A."/>
            <person name="Bryant W.B."/>
            <person name="Bucks S."/>
            <person name="Chao H."/>
            <person name="Chevignon G."/>
            <person name="Christen J.M."/>
            <person name="Clarke D.F."/>
            <person name="Dittmer N.T."/>
            <person name="Ferguson L.C.F."/>
            <person name="Garavelou S."/>
            <person name="Gordon K.H.J."/>
            <person name="Gunaratna R.T."/>
            <person name="Han Y."/>
            <person name="Hauser F."/>
            <person name="He Y."/>
            <person name="Heidel-Fischer H."/>
            <person name="Hirsh A."/>
            <person name="Hu Y."/>
            <person name="Jiang H."/>
            <person name="Kalra D."/>
            <person name="Klinner C."/>
            <person name="Konig C."/>
            <person name="Kovar C."/>
            <person name="Kroll A.R."/>
            <person name="Kuwar S.S."/>
            <person name="Lee S.L."/>
            <person name="Lehman R."/>
            <person name="Li K."/>
            <person name="Li Z."/>
            <person name="Liang H."/>
            <person name="Lovelace S."/>
            <person name="Lu Z."/>
            <person name="Mansfield J.H."/>
            <person name="McCulloch K.J."/>
            <person name="Mathew T."/>
            <person name="Morton B."/>
            <person name="Muzny D.M."/>
            <person name="Neunemann D."/>
            <person name="Ongeri F."/>
            <person name="Pauchet Y."/>
            <person name="Pu L.L."/>
            <person name="Pyrousis I."/>
            <person name="Rao X.J."/>
            <person name="Redding A."/>
            <person name="Roesel C."/>
            <person name="Sanchez-Gracia A."/>
            <person name="Schaack S."/>
            <person name="Shukla A."/>
            <person name="Tetreau G."/>
            <person name="Wang Y."/>
            <person name="Xiong G.H."/>
            <person name="Traut W."/>
            <person name="Walsh T.K."/>
            <person name="Worley K.C."/>
            <person name="Wu D."/>
            <person name="Wu W."/>
            <person name="Wu Y.Q."/>
            <person name="Zhang X."/>
            <person name="Zou Z."/>
            <person name="Zucker H."/>
            <person name="Briscoe A.D."/>
            <person name="Burmester T."/>
            <person name="Clem R.J."/>
            <person name="Feyereisen R."/>
            <person name="Grimmelikhuijzen C.J.P."/>
            <person name="Hamodrakas S.J."/>
            <person name="Hansson B.S."/>
            <person name="Huguet E."/>
            <person name="Jermiin L.S."/>
            <person name="Lan Q."/>
            <person name="Lehman H.K."/>
            <person name="Lorenzen M."/>
            <person name="Merzendorfer H."/>
            <person name="Michalopoulos I."/>
            <person name="Morton D.B."/>
            <person name="Muthukrishnan S."/>
            <person name="Oakeshott J.G."/>
            <person name="Palmer W."/>
            <person name="Park Y."/>
            <person name="Passarelli A.L."/>
            <person name="Rozas J."/>
            <person name="Schwartz L.M."/>
            <person name="Smith W."/>
            <person name="Southgate A."/>
            <person name="Vilcinskas A."/>
            <person name="Vogt R."/>
            <person name="Wang P."/>
            <person name="Werren J."/>
            <person name="Yu X.Q."/>
            <person name="Zhou J.J."/>
            <person name="Brown S.J."/>
            <person name="Scherer S.E."/>
            <person name="Richards S."/>
            <person name="Blissard G.W."/>
        </authorList>
    </citation>
    <scope>NUCLEOTIDE SEQUENCE</scope>
</reference>
<proteinExistence type="predicted"/>
<evidence type="ECO:0000313" key="3">
    <source>
        <dbReference type="Proteomes" id="UP000791440"/>
    </source>
</evidence>
<keyword evidence="3" id="KW-1185">Reference proteome</keyword>
<dbReference type="InterPro" id="IPR035437">
    <property type="entry name" value="SNase_OB-fold_sf"/>
</dbReference>
<dbReference type="GO" id="GO:0005737">
    <property type="term" value="C:cytoplasm"/>
    <property type="evidence" value="ECO:0007669"/>
    <property type="project" value="UniProtKB-ARBA"/>
</dbReference>